<organism evidence="1 2">
    <name type="scientific">Lysinibacillus zambalensis</name>
    <dbReference type="NCBI Taxonomy" id="3160866"/>
    <lineage>
        <taxon>Bacteria</taxon>
        <taxon>Bacillati</taxon>
        <taxon>Bacillota</taxon>
        <taxon>Bacilli</taxon>
        <taxon>Bacillales</taxon>
        <taxon>Bacillaceae</taxon>
        <taxon>Lysinibacillus</taxon>
    </lineage>
</organism>
<comment type="caution">
    <text evidence="1">The sequence shown here is derived from an EMBL/GenBank/DDBJ whole genome shotgun (WGS) entry which is preliminary data.</text>
</comment>
<protein>
    <recommendedName>
        <fullName evidence="3">Phage protein</fullName>
    </recommendedName>
</protein>
<name>A0ABV1MVK6_9BACI</name>
<accession>A0ABV1MVK6</accession>
<evidence type="ECO:0008006" key="3">
    <source>
        <dbReference type="Google" id="ProtNLM"/>
    </source>
</evidence>
<reference evidence="1 2" key="1">
    <citation type="submission" date="2024-06" db="EMBL/GenBank/DDBJ databases">
        <title>Lysinibacillus zambalefons sp. nov., a Novel Firmicute Isolated from the Poon Bato Zambales Hyperalkaline Spring.</title>
        <authorList>
            <person name="Aja J.A."/>
            <person name="Lazaro J.E.H."/>
            <person name="Llorin L.D."/>
            <person name="Lim K.R."/>
            <person name="Teodosio J."/>
            <person name="Dalisay D.S."/>
        </authorList>
    </citation>
    <scope>NUCLEOTIDE SEQUENCE [LARGE SCALE GENOMIC DNA]</scope>
    <source>
        <strain evidence="1 2">M3</strain>
    </source>
</reference>
<keyword evidence="2" id="KW-1185">Reference proteome</keyword>
<gene>
    <name evidence="1" type="ORF">ABNX05_18110</name>
</gene>
<sequence length="84" mass="10124">MNYYILTYETNNELVNESYLYSKESDDSIDNRWKERAFEIALDRYFDIYDGEAENLEIFASNTAISKDDYTMYRIDGLKKLEYL</sequence>
<dbReference type="RefSeq" id="WP_349660985.1">
    <property type="nucleotide sequence ID" value="NZ_JBEGDG010000015.1"/>
</dbReference>
<dbReference type="Proteomes" id="UP001478862">
    <property type="component" value="Unassembled WGS sequence"/>
</dbReference>
<evidence type="ECO:0000313" key="2">
    <source>
        <dbReference type="Proteomes" id="UP001478862"/>
    </source>
</evidence>
<evidence type="ECO:0000313" key="1">
    <source>
        <dbReference type="EMBL" id="MEQ6356540.1"/>
    </source>
</evidence>
<proteinExistence type="predicted"/>
<dbReference type="EMBL" id="JBEGDG010000015">
    <property type="protein sequence ID" value="MEQ6356540.1"/>
    <property type="molecule type" value="Genomic_DNA"/>
</dbReference>